<dbReference type="InterPro" id="IPR003439">
    <property type="entry name" value="ABC_transporter-like_ATP-bd"/>
</dbReference>
<feature type="domain" description="ABC transporter" evidence="12">
    <location>
        <begin position="23"/>
        <end position="272"/>
    </location>
</feature>
<dbReference type="SMART" id="SM00382">
    <property type="entry name" value="AAA"/>
    <property type="match status" value="2"/>
</dbReference>
<sequence length="655" mass="72050">MDGSESRPYQPVAYVAFRKMALIELGGVTVAFGHRPLLDAATLRLDAGERVCLIGRNGAGKSTLLRMVSGELAADAGRVWRQPGLRVARLEQDVPPGGDRTVFAVVAEGLGALGALATEYHQVAHDVAEHATPAAMSRLGELQDALERQDGWRLEQRVEDVIVRLDVPADAPVNTLSGGQRRRVLLAQALVRQPDVLLLDEPTNHLDIDSIEWLEAFLRDYTGALLFVTHDRTLLRSLATRIVELDRGALRSYPGDYDAYLSTREAEQEADAQAEQKFDKLLAREEAWIRQGIKARRTRDEGRVHALEAMRRERAQRREKAGTVQLSVDDSERSGTLVLEARHLHHRFGDRVIVGDFSGRIMRGDRVGILGPNGSGKTTLLRLLLGTLPVQAGEVRRGTNLEVAYFDQEREQLDPDLTVMDTVADGRQMVDVPGGGTRHVAGYLKEFLFTPERFQSPVRALSGGERNRLLLARLLVRPANVLVLDEPTNDLDLETLDVLEDLLLGFAGTLLVVSHDRAFLDRVVTSTIAFEGQGTVREYVGGYADWVRQKAARDALAAAAALPAKTVPAPPPVAAARIVKLTYKERQELDGLPTRIADLETRKQELESAINAADFHLRGAVGMADVASGLEATEADLERVMARWLELEARADAAR</sequence>
<evidence type="ECO:0000256" key="4">
    <source>
        <dbReference type="ARBA" id="ARBA00022763"/>
    </source>
</evidence>
<dbReference type="GO" id="GO:0043022">
    <property type="term" value="F:ribosome binding"/>
    <property type="evidence" value="ECO:0007669"/>
    <property type="project" value="UniProtKB-UniRule"/>
</dbReference>
<evidence type="ECO:0000256" key="5">
    <source>
        <dbReference type="ARBA" id="ARBA00022801"/>
    </source>
</evidence>
<proteinExistence type="inferred from homology"/>
<dbReference type="PATRIC" id="fig|1813736.3.peg.4864"/>
<evidence type="ECO:0000256" key="8">
    <source>
        <dbReference type="ARBA" id="ARBA00023204"/>
    </source>
</evidence>
<evidence type="ECO:0000256" key="9">
    <source>
        <dbReference type="ARBA" id="ARBA00049360"/>
    </source>
</evidence>
<name>A0A143PT75_LUTPR</name>
<dbReference type="GO" id="GO:0005737">
    <property type="term" value="C:cytoplasm"/>
    <property type="evidence" value="ECO:0007669"/>
    <property type="project" value="UniProtKB-SubCell"/>
</dbReference>
<dbReference type="Gene3D" id="3.40.50.300">
    <property type="entry name" value="P-loop containing nucleotide triphosphate hydrolases"/>
    <property type="match status" value="2"/>
</dbReference>
<dbReference type="FunFam" id="3.40.50.300:FF:000011">
    <property type="entry name" value="Putative ABC transporter ATP-binding component"/>
    <property type="match status" value="1"/>
</dbReference>
<keyword evidence="2 11" id="KW-0677">Repeat</keyword>
<dbReference type="SUPFAM" id="SSF52540">
    <property type="entry name" value="P-loop containing nucleoside triphosphate hydrolases"/>
    <property type="match status" value="2"/>
</dbReference>
<protein>
    <recommendedName>
        <fullName evidence="11">ATP-binding protein Uup</fullName>
        <ecNumber evidence="11">3.6.1.-</ecNumber>
    </recommendedName>
</protein>
<accession>A0A143PT75</accession>
<dbReference type="Pfam" id="PF12848">
    <property type="entry name" value="ABC_tran_Xtn"/>
    <property type="match status" value="1"/>
</dbReference>
<keyword evidence="5 11" id="KW-0378">Hydrolase</keyword>
<dbReference type="Gene3D" id="1.10.287.380">
    <property type="entry name" value="Valyl-tRNA synthetase, C-terminal domain"/>
    <property type="match status" value="1"/>
</dbReference>
<dbReference type="GO" id="GO:0006281">
    <property type="term" value="P:DNA repair"/>
    <property type="evidence" value="ECO:0007669"/>
    <property type="project" value="UniProtKB-KW"/>
</dbReference>
<evidence type="ECO:0000256" key="2">
    <source>
        <dbReference type="ARBA" id="ARBA00022737"/>
    </source>
</evidence>
<dbReference type="KEGG" id="abac:LuPra_04613"/>
<gene>
    <name evidence="11 13" type="primary">uup</name>
    <name evidence="13" type="ORF">LuPra_04613</name>
</gene>
<dbReference type="Pfam" id="PF16326">
    <property type="entry name" value="ABC_tran_CTD"/>
    <property type="match status" value="1"/>
</dbReference>
<dbReference type="InterPro" id="IPR027417">
    <property type="entry name" value="P-loop_NTPase"/>
</dbReference>
<dbReference type="GO" id="GO:0003677">
    <property type="term" value="F:DNA binding"/>
    <property type="evidence" value="ECO:0007669"/>
    <property type="project" value="UniProtKB-UniRule"/>
</dbReference>
<dbReference type="AlphaFoldDB" id="A0A143PT75"/>
<keyword evidence="14" id="KW-1185">Reference proteome</keyword>
<dbReference type="InterPro" id="IPR032524">
    <property type="entry name" value="ABC_tran_C"/>
</dbReference>
<keyword evidence="8 11" id="KW-0234">DNA repair</keyword>
<evidence type="ECO:0000256" key="7">
    <source>
        <dbReference type="ARBA" id="ARBA00023125"/>
    </source>
</evidence>
<feature type="domain" description="ABC transporter" evidence="12">
    <location>
        <begin position="339"/>
        <end position="558"/>
    </location>
</feature>
<dbReference type="GO" id="GO:0016887">
    <property type="term" value="F:ATP hydrolysis activity"/>
    <property type="evidence" value="ECO:0007669"/>
    <property type="project" value="UniProtKB-UniRule"/>
</dbReference>
<dbReference type="EMBL" id="CP015136">
    <property type="protein sequence ID" value="AMY11363.1"/>
    <property type="molecule type" value="Genomic_DNA"/>
</dbReference>
<dbReference type="EC" id="3.6.1.-" evidence="11"/>
<evidence type="ECO:0000256" key="1">
    <source>
        <dbReference type="ARBA" id="ARBA00022490"/>
    </source>
</evidence>
<dbReference type="PANTHER" id="PTHR42855:SF1">
    <property type="entry name" value="ABC TRANSPORTER DOMAIN-CONTAINING PROTEIN"/>
    <property type="match status" value="1"/>
</dbReference>
<feature type="coiled-coil region" evidence="11">
    <location>
        <begin position="596"/>
        <end position="650"/>
    </location>
</feature>
<dbReference type="InterPro" id="IPR003593">
    <property type="entry name" value="AAA+_ATPase"/>
</dbReference>
<dbReference type="InterPro" id="IPR051309">
    <property type="entry name" value="ABCF_ATPase"/>
</dbReference>
<comment type="catalytic activity">
    <reaction evidence="9 11">
        <text>ATP + H2O = ADP + phosphate + H(+)</text>
        <dbReference type="Rhea" id="RHEA:13065"/>
        <dbReference type="ChEBI" id="CHEBI:15377"/>
        <dbReference type="ChEBI" id="CHEBI:15378"/>
        <dbReference type="ChEBI" id="CHEBI:30616"/>
        <dbReference type="ChEBI" id="CHEBI:43474"/>
        <dbReference type="ChEBI" id="CHEBI:456216"/>
    </reaction>
</comment>
<comment type="function">
    <text evidence="11">Probably plays a role in ribosome assembly or function. May be involved in resolution of branched DNA intermediates that result from template switching in postreplication gaps. Binds DNA and has ATPase activity.</text>
</comment>
<organism evidence="13 14">
    <name type="scientific">Luteitalea pratensis</name>
    <dbReference type="NCBI Taxonomy" id="1855912"/>
    <lineage>
        <taxon>Bacteria</taxon>
        <taxon>Pseudomonadati</taxon>
        <taxon>Acidobacteriota</taxon>
        <taxon>Vicinamibacteria</taxon>
        <taxon>Vicinamibacterales</taxon>
        <taxon>Vicinamibacteraceae</taxon>
        <taxon>Luteitalea</taxon>
    </lineage>
</organism>
<dbReference type="Pfam" id="PF00005">
    <property type="entry name" value="ABC_tran"/>
    <property type="match status" value="2"/>
</dbReference>
<evidence type="ECO:0000256" key="3">
    <source>
        <dbReference type="ARBA" id="ARBA00022741"/>
    </source>
</evidence>
<keyword evidence="6 11" id="KW-0067">ATP-binding</keyword>
<comment type="similarity">
    <text evidence="10 11">Belongs to the ABC transporter superfamily. ABCF family. Uup subfamily.</text>
</comment>
<evidence type="ECO:0000256" key="6">
    <source>
        <dbReference type="ARBA" id="ARBA00022840"/>
    </source>
</evidence>
<keyword evidence="11" id="KW-0175">Coiled coil</keyword>
<keyword evidence="7 11" id="KW-0238">DNA-binding</keyword>
<dbReference type="InterPro" id="IPR032781">
    <property type="entry name" value="ABC_tran_Xtn"/>
</dbReference>
<evidence type="ECO:0000313" key="13">
    <source>
        <dbReference type="EMBL" id="AMY11363.1"/>
    </source>
</evidence>
<keyword evidence="1 11" id="KW-0963">Cytoplasm</keyword>
<feature type="binding site" evidence="11">
    <location>
        <begin position="55"/>
        <end position="62"/>
    </location>
    <ligand>
        <name>ATP</name>
        <dbReference type="ChEBI" id="CHEBI:30616"/>
        <label>1</label>
    </ligand>
</feature>
<evidence type="ECO:0000256" key="11">
    <source>
        <dbReference type="HAMAP-Rule" id="MF_00848"/>
    </source>
</evidence>
<comment type="subcellular location">
    <subcellularLocation>
        <location evidence="11">Cytoplasm</location>
    </subcellularLocation>
    <text evidence="11">Associates with ribosomes.</text>
</comment>
<feature type="binding site" evidence="11">
    <location>
        <begin position="371"/>
        <end position="378"/>
    </location>
    <ligand>
        <name>ATP</name>
        <dbReference type="ChEBI" id="CHEBI:30616"/>
        <label>2</label>
    </ligand>
</feature>
<dbReference type="Proteomes" id="UP000076079">
    <property type="component" value="Chromosome"/>
</dbReference>
<evidence type="ECO:0000259" key="12">
    <source>
        <dbReference type="PROSITE" id="PS50893"/>
    </source>
</evidence>
<keyword evidence="4 11" id="KW-0227">DNA damage</keyword>
<evidence type="ECO:0000313" key="14">
    <source>
        <dbReference type="Proteomes" id="UP000076079"/>
    </source>
</evidence>
<keyword evidence="3 11" id="KW-0547">Nucleotide-binding</keyword>
<dbReference type="FunFam" id="3.40.50.300:FF:000309">
    <property type="entry name" value="ABC transporter ATP-binding protein"/>
    <property type="match status" value="1"/>
</dbReference>
<dbReference type="GO" id="GO:0005524">
    <property type="term" value="F:ATP binding"/>
    <property type="evidence" value="ECO:0007669"/>
    <property type="project" value="UniProtKB-UniRule"/>
</dbReference>
<dbReference type="CDD" id="cd03221">
    <property type="entry name" value="ABCF_EF-3"/>
    <property type="match status" value="2"/>
</dbReference>
<dbReference type="PROSITE" id="PS00211">
    <property type="entry name" value="ABC_TRANSPORTER_1"/>
    <property type="match status" value="2"/>
</dbReference>
<dbReference type="STRING" id="1855912.LuPra_04613"/>
<dbReference type="InterPro" id="IPR043686">
    <property type="entry name" value="Uup"/>
</dbReference>
<dbReference type="PANTHER" id="PTHR42855">
    <property type="entry name" value="ABC TRANSPORTER ATP-BINDING SUBUNIT"/>
    <property type="match status" value="1"/>
</dbReference>
<dbReference type="PROSITE" id="PS50893">
    <property type="entry name" value="ABC_TRANSPORTER_2"/>
    <property type="match status" value="2"/>
</dbReference>
<reference evidence="13 14" key="1">
    <citation type="journal article" date="2016" name="Genome Announc.">
        <title>First Complete Genome Sequence of a Subdivision 6 Acidobacterium Strain.</title>
        <authorList>
            <person name="Huang S."/>
            <person name="Vieira S."/>
            <person name="Bunk B."/>
            <person name="Riedel T."/>
            <person name="Sproer C."/>
            <person name="Overmann J."/>
        </authorList>
    </citation>
    <scope>NUCLEOTIDE SEQUENCE [LARGE SCALE GENOMIC DNA]</scope>
    <source>
        <strain evidence="14">DSM 100886 HEG_-6_39</strain>
    </source>
</reference>
<dbReference type="InterPro" id="IPR037118">
    <property type="entry name" value="Val-tRNA_synth_C_sf"/>
</dbReference>
<reference evidence="14" key="2">
    <citation type="submission" date="2016-04" db="EMBL/GenBank/DDBJ databases">
        <title>First Complete Genome Sequence of a Subdivision 6 Acidobacterium.</title>
        <authorList>
            <person name="Huang S."/>
            <person name="Vieira S."/>
            <person name="Bunk B."/>
            <person name="Riedel T."/>
            <person name="Sproeer C."/>
            <person name="Overmann J."/>
        </authorList>
    </citation>
    <scope>NUCLEOTIDE SEQUENCE [LARGE SCALE GENOMIC DNA]</scope>
    <source>
        <strain evidence="14">DSM 100886 HEG_-6_39</strain>
    </source>
</reference>
<dbReference type="HAMAP" id="MF_00848">
    <property type="entry name" value="Uup"/>
    <property type="match status" value="1"/>
</dbReference>
<dbReference type="InterPro" id="IPR017871">
    <property type="entry name" value="ABC_transporter-like_CS"/>
</dbReference>
<evidence type="ECO:0000256" key="10">
    <source>
        <dbReference type="ARBA" id="ARBA00061478"/>
    </source>
</evidence>